<organism evidence="1">
    <name type="scientific">Iconisemion striatum</name>
    <dbReference type="NCBI Taxonomy" id="60296"/>
    <lineage>
        <taxon>Eukaryota</taxon>
        <taxon>Metazoa</taxon>
        <taxon>Chordata</taxon>
        <taxon>Craniata</taxon>
        <taxon>Vertebrata</taxon>
        <taxon>Euteleostomi</taxon>
        <taxon>Actinopterygii</taxon>
        <taxon>Neopterygii</taxon>
        <taxon>Teleostei</taxon>
        <taxon>Neoteleostei</taxon>
        <taxon>Acanthomorphata</taxon>
        <taxon>Ovalentaria</taxon>
        <taxon>Atherinomorphae</taxon>
        <taxon>Cyprinodontiformes</taxon>
        <taxon>Nothobranchiidae</taxon>
        <taxon>Iconisemion</taxon>
    </lineage>
</organism>
<dbReference type="EMBL" id="HADW01014056">
    <property type="protein sequence ID" value="SBP15456.1"/>
    <property type="molecule type" value="Transcribed_RNA"/>
</dbReference>
<reference evidence="1" key="1">
    <citation type="submission" date="2016-05" db="EMBL/GenBank/DDBJ databases">
        <authorList>
            <person name="Senf B."/>
        </authorList>
    </citation>
    <scope>NUCLEOTIDE SEQUENCE</scope>
    <source>
        <tissue evidence="1">Brain</tissue>
    </source>
</reference>
<feature type="non-terminal residue" evidence="1">
    <location>
        <position position="49"/>
    </location>
</feature>
<sequence length="49" mass="6040">IWAANKTWPSHVFFIYIYNSAFHRCLHMEQNRTLTCTLMWRSIQTLPRR</sequence>
<proteinExistence type="predicted"/>
<dbReference type="AlphaFoldDB" id="A0A1A7XBH1"/>
<evidence type="ECO:0000313" key="1">
    <source>
        <dbReference type="EMBL" id="SBP15456.1"/>
    </source>
</evidence>
<gene>
    <name evidence="1" type="primary">Nfu_g_1_006434</name>
</gene>
<reference evidence="1" key="2">
    <citation type="submission" date="2017-09" db="EMBL/GenBank/DDBJ databases">
        <title>The genome of a short-lived fish provides insights into sex chromosome evolution and the genetic control of aging.</title>
        <authorList>
            <person name="Reichwald K."/>
            <person name="Felder M."/>
            <person name="Petzold A."/>
            <person name="Koch P."/>
            <person name="Groth M."/>
            <person name="Platzer M."/>
        </authorList>
    </citation>
    <scope>NUCLEOTIDE SEQUENCE</scope>
    <source>
        <tissue evidence="1">Brain</tissue>
    </source>
</reference>
<accession>A0A1A7XBH1</accession>
<protein>
    <submittedName>
        <fullName evidence="1">Chromosome 2 SCAF8387, whole genome shotgun sequence, Uncharacterized protein</fullName>
    </submittedName>
</protein>
<name>A0A1A7XBH1_9TELE</name>
<feature type="non-terminal residue" evidence="1">
    <location>
        <position position="1"/>
    </location>
</feature>